<evidence type="ECO:0000313" key="4">
    <source>
        <dbReference type="Proteomes" id="UP000746471"/>
    </source>
</evidence>
<keyword evidence="4" id="KW-1185">Reference proteome</keyword>
<protein>
    <submittedName>
        <fullName evidence="3">Type II toxin-antitoxin system PemK/MazF family toxin</fullName>
    </submittedName>
</protein>
<dbReference type="PANTHER" id="PTHR33988">
    <property type="entry name" value="ENDORIBONUCLEASE MAZF-RELATED"/>
    <property type="match status" value="1"/>
</dbReference>
<comment type="caution">
    <text evidence="3">The sequence shown here is derived from an EMBL/GenBank/DDBJ whole genome shotgun (WGS) entry which is preliminary data.</text>
</comment>
<accession>A0ABS5PKV4</accession>
<dbReference type="InterPro" id="IPR011067">
    <property type="entry name" value="Plasmid_toxin/cell-grow_inhib"/>
</dbReference>
<dbReference type="Proteomes" id="UP000746471">
    <property type="component" value="Unassembled WGS sequence"/>
</dbReference>
<dbReference type="Pfam" id="PF02452">
    <property type="entry name" value="PemK_toxin"/>
    <property type="match status" value="1"/>
</dbReference>
<comment type="similarity">
    <text evidence="1">Belongs to the PemK/MazF family.</text>
</comment>
<reference evidence="3 4" key="1">
    <citation type="submission" date="2021-05" db="EMBL/GenBank/DDBJ databases">
        <title>Fusibacter ferrireducens sp. nov., an anaerobic, sulfur- and Fe-reducing bacterium isolated from the mangrove sediment.</title>
        <authorList>
            <person name="Qiu D."/>
        </authorList>
    </citation>
    <scope>NUCLEOTIDE SEQUENCE [LARGE SCALE GENOMIC DNA]</scope>
    <source>
        <strain evidence="3 4">DSM 12116</strain>
    </source>
</reference>
<evidence type="ECO:0000256" key="1">
    <source>
        <dbReference type="ARBA" id="ARBA00007521"/>
    </source>
</evidence>
<dbReference type="InterPro" id="IPR003477">
    <property type="entry name" value="PemK-like"/>
</dbReference>
<gene>
    <name evidence="3" type="ORF">KHM83_03705</name>
</gene>
<dbReference type="PANTHER" id="PTHR33988:SF3">
    <property type="entry name" value="ENDORIBONUCLEASE TOXIN CHPB-RELATED"/>
    <property type="match status" value="1"/>
</dbReference>
<evidence type="ECO:0000256" key="2">
    <source>
        <dbReference type="ARBA" id="ARBA00022649"/>
    </source>
</evidence>
<proteinExistence type="inferred from homology"/>
<dbReference type="SUPFAM" id="SSF50118">
    <property type="entry name" value="Cell growth inhibitor/plasmid maintenance toxic component"/>
    <property type="match status" value="1"/>
</dbReference>
<dbReference type="EMBL" id="JAHBCL010000005">
    <property type="protein sequence ID" value="MBS7525779.1"/>
    <property type="molecule type" value="Genomic_DNA"/>
</dbReference>
<keyword evidence="2" id="KW-1277">Toxin-antitoxin system</keyword>
<dbReference type="Gene3D" id="2.30.30.110">
    <property type="match status" value="1"/>
</dbReference>
<dbReference type="RefSeq" id="WP_213235565.1">
    <property type="nucleotide sequence ID" value="NZ_JAHBCL010000005.1"/>
</dbReference>
<name>A0ABS5PKV4_9FIRM</name>
<organism evidence="3 4">
    <name type="scientific">Fusibacter paucivorans</name>
    <dbReference type="NCBI Taxonomy" id="76009"/>
    <lineage>
        <taxon>Bacteria</taxon>
        <taxon>Bacillati</taxon>
        <taxon>Bacillota</taxon>
        <taxon>Clostridia</taxon>
        <taxon>Eubacteriales</taxon>
        <taxon>Eubacteriales Family XII. Incertae Sedis</taxon>
        <taxon>Fusibacter</taxon>
    </lineage>
</organism>
<sequence>MVKQGDIIWLNFSPTRGSEQSGRRPALVLSNSKFIHYTNGFAIVAPISSSDNGFPLHIKIEDNLAIKGFILTEHIRSVDLNARAYTLCDTVSDDFLKNILNIADAMFENERL</sequence>
<evidence type="ECO:0000313" key="3">
    <source>
        <dbReference type="EMBL" id="MBS7525779.1"/>
    </source>
</evidence>